<dbReference type="GO" id="GO:0006654">
    <property type="term" value="P:phosphatidic acid biosynthetic process"/>
    <property type="evidence" value="ECO:0007669"/>
    <property type="project" value="TreeGrafter"/>
</dbReference>
<dbReference type="PANTHER" id="PTHR10434:SF40">
    <property type="entry name" value="1-ACYL-SN-GLYCEROL-3-PHOSPHATE ACYLTRANSFERASE"/>
    <property type="match status" value="1"/>
</dbReference>
<name>A0A2L1GM55_9BACT</name>
<reference evidence="6" key="1">
    <citation type="submission" date="2017-05" db="EMBL/GenBank/DDBJ databases">
        <authorList>
            <person name="Song R."/>
            <person name="Chenine A.L."/>
            <person name="Ruprecht R.M."/>
        </authorList>
    </citation>
    <scope>NUCLEOTIDE SEQUENCE</scope>
    <source>
        <strain evidence="6">ORNL</strain>
    </source>
</reference>
<dbReference type="OrthoDB" id="9812274at2"/>
<evidence type="ECO:0000313" key="6">
    <source>
        <dbReference type="EMBL" id="AVD70742.1"/>
    </source>
</evidence>
<dbReference type="AlphaFoldDB" id="A0A2L1GM55"/>
<dbReference type="Pfam" id="PF01553">
    <property type="entry name" value="Acyltransferase"/>
    <property type="match status" value="1"/>
</dbReference>
<dbReference type="PANTHER" id="PTHR10434">
    <property type="entry name" value="1-ACYL-SN-GLYCEROL-3-PHOSPHATE ACYLTRANSFERASE"/>
    <property type="match status" value="1"/>
</dbReference>
<evidence type="ECO:0000256" key="2">
    <source>
        <dbReference type="ARBA" id="ARBA00022679"/>
    </source>
</evidence>
<keyword evidence="4" id="KW-0812">Transmembrane</keyword>
<dbReference type="GO" id="GO:0003841">
    <property type="term" value="F:1-acylglycerol-3-phosphate O-acyltransferase activity"/>
    <property type="evidence" value="ECO:0007669"/>
    <property type="project" value="TreeGrafter"/>
</dbReference>
<feature type="domain" description="Phospholipid/glycerol acyltransferase" evidence="5">
    <location>
        <begin position="87"/>
        <end position="202"/>
    </location>
</feature>
<evidence type="ECO:0000256" key="3">
    <source>
        <dbReference type="ARBA" id="ARBA00023315"/>
    </source>
</evidence>
<feature type="transmembrane region" description="Helical" evidence="4">
    <location>
        <begin position="20"/>
        <end position="44"/>
    </location>
</feature>
<proteinExistence type="predicted"/>
<dbReference type="Proteomes" id="UP000239867">
    <property type="component" value="Chromosome"/>
</dbReference>
<evidence type="ECO:0000256" key="1">
    <source>
        <dbReference type="ARBA" id="ARBA00005189"/>
    </source>
</evidence>
<evidence type="ECO:0000313" key="7">
    <source>
        <dbReference type="Proteomes" id="UP000239867"/>
    </source>
</evidence>
<keyword evidence="7" id="KW-1185">Reference proteome</keyword>
<evidence type="ECO:0000259" key="5">
    <source>
        <dbReference type="SMART" id="SM00563"/>
    </source>
</evidence>
<sequence length="259" mass="28365">MSAEVHAAPLRRAYDLAVTLAAWGYFLCAFLAGFGLLYAAAGLCPKPQLAFQRLNHWYYRGFFALLRLVAPRQRWRLAPELAACRSCVVLCNHLSYLDPLLLMAHLPRCTTVAQARLFDYPIFGWVLKSAGYVPASSEGQFAGLMLDQLEGLRQYLAEGGVLFLFPEGTRSKSGAVGALLPGALKLARQSGAPLVVFRFDNTGRLFPPGRFLFDAASPREIRLSFQGRIAPEEPVYSGPLAELSAHLQALLARPAKPSA</sequence>
<keyword evidence="4" id="KW-1133">Transmembrane helix</keyword>
<keyword evidence="3" id="KW-0012">Acyltransferase</keyword>
<dbReference type="RefSeq" id="WP_104936034.1">
    <property type="nucleotide sequence ID" value="NZ_CP021255.1"/>
</dbReference>
<keyword evidence="4" id="KW-0472">Membrane</keyword>
<dbReference type="SMART" id="SM00563">
    <property type="entry name" value="PlsC"/>
    <property type="match status" value="1"/>
</dbReference>
<keyword evidence="2" id="KW-0808">Transferase</keyword>
<evidence type="ECO:0000256" key="4">
    <source>
        <dbReference type="SAM" id="Phobius"/>
    </source>
</evidence>
<reference evidence="6" key="2">
    <citation type="journal article" date="2018" name="MBio">
        <title>Insights into the evolution of host association through the isolation and characterization of a novel human periodontal pathobiont, Desulfobulbus oralis.</title>
        <authorList>
            <person name="Cross K.L."/>
            <person name="Chirania P."/>
            <person name="Xiong W."/>
            <person name="Beall C.J."/>
            <person name="Elkins J.G."/>
            <person name="Giannone R.J."/>
            <person name="Griffen A.L."/>
            <person name="Guss A.M."/>
            <person name="Hettich R.L."/>
            <person name="Joshi S.S."/>
            <person name="Mokrzan E.M."/>
            <person name="Martin R.K."/>
            <person name="Zhulin I.B."/>
            <person name="Leys E.J."/>
            <person name="Podar M."/>
        </authorList>
    </citation>
    <scope>NUCLEOTIDE SEQUENCE [LARGE SCALE GENOMIC DNA]</scope>
    <source>
        <strain evidence="6">ORNL</strain>
    </source>
</reference>
<gene>
    <name evidence="6" type="ORF">CAY53_03970</name>
</gene>
<dbReference type="CDD" id="cd07989">
    <property type="entry name" value="LPLAT_AGPAT-like"/>
    <property type="match status" value="1"/>
</dbReference>
<dbReference type="SUPFAM" id="SSF69593">
    <property type="entry name" value="Glycerol-3-phosphate (1)-acyltransferase"/>
    <property type="match status" value="1"/>
</dbReference>
<accession>A0A2L1GM55</accession>
<organism evidence="6 7">
    <name type="scientific">Desulfobulbus oralis</name>
    <dbReference type="NCBI Taxonomy" id="1986146"/>
    <lineage>
        <taxon>Bacteria</taxon>
        <taxon>Pseudomonadati</taxon>
        <taxon>Thermodesulfobacteriota</taxon>
        <taxon>Desulfobulbia</taxon>
        <taxon>Desulfobulbales</taxon>
        <taxon>Desulfobulbaceae</taxon>
        <taxon>Desulfobulbus</taxon>
    </lineage>
</organism>
<comment type="pathway">
    <text evidence="1">Lipid metabolism.</text>
</comment>
<protein>
    <recommendedName>
        <fullName evidence="5">Phospholipid/glycerol acyltransferase domain-containing protein</fullName>
    </recommendedName>
</protein>
<dbReference type="EMBL" id="CP021255">
    <property type="protein sequence ID" value="AVD70742.1"/>
    <property type="molecule type" value="Genomic_DNA"/>
</dbReference>
<dbReference type="KEGG" id="deo:CAY53_03970"/>
<dbReference type="InterPro" id="IPR002123">
    <property type="entry name" value="Plipid/glycerol_acylTrfase"/>
</dbReference>